<dbReference type="EMBL" id="ML996109">
    <property type="protein sequence ID" value="KAF2738483.1"/>
    <property type="molecule type" value="Genomic_DNA"/>
</dbReference>
<protein>
    <submittedName>
        <fullName evidence="2">Uncharacterized protein</fullName>
    </submittedName>
</protein>
<accession>A0A9P4R335</accession>
<name>A0A9P4R335_9PLEO</name>
<comment type="caution">
    <text evidence="2">The sequence shown here is derived from an EMBL/GenBank/DDBJ whole genome shotgun (WGS) entry which is preliminary data.</text>
</comment>
<proteinExistence type="predicted"/>
<evidence type="ECO:0000313" key="2">
    <source>
        <dbReference type="EMBL" id="KAF2738483.1"/>
    </source>
</evidence>
<keyword evidence="1" id="KW-0732">Signal</keyword>
<dbReference type="AlphaFoldDB" id="A0A9P4R335"/>
<organism evidence="2 3">
    <name type="scientific">Polyplosphaeria fusca</name>
    <dbReference type="NCBI Taxonomy" id="682080"/>
    <lineage>
        <taxon>Eukaryota</taxon>
        <taxon>Fungi</taxon>
        <taxon>Dikarya</taxon>
        <taxon>Ascomycota</taxon>
        <taxon>Pezizomycotina</taxon>
        <taxon>Dothideomycetes</taxon>
        <taxon>Pleosporomycetidae</taxon>
        <taxon>Pleosporales</taxon>
        <taxon>Tetraplosphaeriaceae</taxon>
        <taxon>Polyplosphaeria</taxon>
    </lineage>
</organism>
<feature type="signal peptide" evidence="1">
    <location>
        <begin position="1"/>
        <end position="24"/>
    </location>
</feature>
<evidence type="ECO:0000313" key="3">
    <source>
        <dbReference type="Proteomes" id="UP000799444"/>
    </source>
</evidence>
<keyword evidence="3" id="KW-1185">Reference proteome</keyword>
<reference evidence="2" key="1">
    <citation type="journal article" date="2020" name="Stud. Mycol.">
        <title>101 Dothideomycetes genomes: a test case for predicting lifestyles and emergence of pathogens.</title>
        <authorList>
            <person name="Haridas S."/>
            <person name="Albert R."/>
            <person name="Binder M."/>
            <person name="Bloem J."/>
            <person name="Labutti K."/>
            <person name="Salamov A."/>
            <person name="Andreopoulos B."/>
            <person name="Baker S."/>
            <person name="Barry K."/>
            <person name="Bills G."/>
            <person name="Bluhm B."/>
            <person name="Cannon C."/>
            <person name="Castanera R."/>
            <person name="Culley D."/>
            <person name="Daum C."/>
            <person name="Ezra D."/>
            <person name="Gonzalez J."/>
            <person name="Henrissat B."/>
            <person name="Kuo A."/>
            <person name="Liang C."/>
            <person name="Lipzen A."/>
            <person name="Lutzoni F."/>
            <person name="Magnuson J."/>
            <person name="Mondo S."/>
            <person name="Nolan M."/>
            <person name="Ohm R."/>
            <person name="Pangilinan J."/>
            <person name="Park H.-J."/>
            <person name="Ramirez L."/>
            <person name="Alfaro M."/>
            <person name="Sun H."/>
            <person name="Tritt A."/>
            <person name="Yoshinaga Y."/>
            <person name="Zwiers L.-H."/>
            <person name="Turgeon B."/>
            <person name="Goodwin S."/>
            <person name="Spatafora J."/>
            <person name="Crous P."/>
            <person name="Grigoriev I."/>
        </authorList>
    </citation>
    <scope>NUCLEOTIDE SEQUENCE</scope>
    <source>
        <strain evidence="2">CBS 125425</strain>
    </source>
</reference>
<gene>
    <name evidence="2" type="ORF">EJ04DRAFT_509631</name>
</gene>
<dbReference type="Proteomes" id="UP000799444">
    <property type="component" value="Unassembled WGS sequence"/>
</dbReference>
<sequence length="70" mass="7494">MPITHGLHCLFLCISSWLEPSSRAVPRSSPCSPQRAVFSPSLEPDSGPYGLVFAHLKATGPPLAVHTQVL</sequence>
<feature type="chain" id="PRO_5040357528" evidence="1">
    <location>
        <begin position="25"/>
        <end position="70"/>
    </location>
</feature>
<evidence type="ECO:0000256" key="1">
    <source>
        <dbReference type="SAM" id="SignalP"/>
    </source>
</evidence>